<feature type="domain" description="SGNH hydrolase-type esterase" evidence="2">
    <location>
        <begin position="70"/>
        <end position="224"/>
    </location>
</feature>
<evidence type="ECO:0000313" key="3">
    <source>
        <dbReference type="EMBL" id="MDO3396437.1"/>
    </source>
</evidence>
<dbReference type="InterPro" id="IPR036514">
    <property type="entry name" value="SGNH_hydro_sf"/>
</dbReference>
<gene>
    <name evidence="3" type="ORF">QWJ41_11955</name>
</gene>
<dbReference type="EMBL" id="JAULSC010000010">
    <property type="protein sequence ID" value="MDO3396437.1"/>
    <property type="molecule type" value="Genomic_DNA"/>
</dbReference>
<feature type="transmembrane region" description="Helical" evidence="1">
    <location>
        <begin position="12"/>
        <end position="34"/>
    </location>
</feature>
<sequence length="239" mass="24560">MLGTLAVPRRRLLLLAPVALLVALAVVLVVLVVLPPERATGSYAERCERFAADAAARAAVVTGSGTPVLVVGDSWSAGLGLADPSASWPARLDGRVHVAGFSGSGFSARASGCGDVSFAARAPQALAGLPAGTLVVVEGGLNDWDRSDVEISTGFEDLLAAVAGHRLVVVGPANAPSRAAYVDRVDALLAELSARHDVGYLSALDVDLDYLDDRLHLTPAGHAAFGDWVAARLRGATRP</sequence>
<dbReference type="SUPFAM" id="SSF52266">
    <property type="entry name" value="SGNH hydrolase"/>
    <property type="match status" value="1"/>
</dbReference>
<keyword evidence="1" id="KW-0812">Transmembrane</keyword>
<keyword evidence="4" id="KW-1185">Reference proteome</keyword>
<accession>A0ABT8TVQ4</accession>
<dbReference type="Pfam" id="PF13472">
    <property type="entry name" value="Lipase_GDSL_2"/>
    <property type="match status" value="1"/>
</dbReference>
<evidence type="ECO:0000313" key="4">
    <source>
        <dbReference type="Proteomes" id="UP001168363"/>
    </source>
</evidence>
<evidence type="ECO:0000259" key="2">
    <source>
        <dbReference type="Pfam" id="PF13472"/>
    </source>
</evidence>
<protein>
    <submittedName>
        <fullName evidence="3">SGNH/GDSL hydrolase family protein</fullName>
    </submittedName>
</protein>
<dbReference type="Proteomes" id="UP001168363">
    <property type="component" value="Unassembled WGS sequence"/>
</dbReference>
<organism evidence="3 4">
    <name type="scientific">Nocardioides cremeus</name>
    <dbReference type="NCBI Taxonomy" id="3058044"/>
    <lineage>
        <taxon>Bacteria</taxon>
        <taxon>Bacillati</taxon>
        <taxon>Actinomycetota</taxon>
        <taxon>Actinomycetes</taxon>
        <taxon>Propionibacteriales</taxon>
        <taxon>Nocardioidaceae</taxon>
        <taxon>Nocardioides</taxon>
    </lineage>
</organism>
<dbReference type="RefSeq" id="WP_302708482.1">
    <property type="nucleotide sequence ID" value="NZ_JAULSC010000010.1"/>
</dbReference>
<reference evidence="3" key="1">
    <citation type="submission" date="2023-06" db="EMBL/GenBank/DDBJ databases">
        <title>Genome sequence of Nocardioides sp. SOB44.</title>
        <authorList>
            <person name="Zhang G."/>
        </authorList>
    </citation>
    <scope>NUCLEOTIDE SEQUENCE</scope>
    <source>
        <strain evidence="3">SOB44</strain>
    </source>
</reference>
<dbReference type="Gene3D" id="3.40.50.1110">
    <property type="entry name" value="SGNH hydrolase"/>
    <property type="match status" value="1"/>
</dbReference>
<comment type="caution">
    <text evidence="3">The sequence shown here is derived from an EMBL/GenBank/DDBJ whole genome shotgun (WGS) entry which is preliminary data.</text>
</comment>
<dbReference type="CDD" id="cd00229">
    <property type="entry name" value="SGNH_hydrolase"/>
    <property type="match status" value="1"/>
</dbReference>
<proteinExistence type="predicted"/>
<keyword evidence="1" id="KW-1133">Transmembrane helix</keyword>
<dbReference type="InterPro" id="IPR013830">
    <property type="entry name" value="SGNH_hydro"/>
</dbReference>
<evidence type="ECO:0000256" key="1">
    <source>
        <dbReference type="SAM" id="Phobius"/>
    </source>
</evidence>
<keyword evidence="3" id="KW-0378">Hydrolase</keyword>
<name>A0ABT8TVQ4_9ACTN</name>
<dbReference type="GO" id="GO:0016787">
    <property type="term" value="F:hydrolase activity"/>
    <property type="evidence" value="ECO:0007669"/>
    <property type="project" value="UniProtKB-KW"/>
</dbReference>
<keyword evidence="1" id="KW-0472">Membrane</keyword>